<comment type="caution">
    <text evidence="1">The sequence shown here is derived from an EMBL/GenBank/DDBJ whole genome shotgun (WGS) entry which is preliminary data.</text>
</comment>
<dbReference type="EMBL" id="RZGK01000006">
    <property type="protein sequence ID" value="KAF9698104.1"/>
    <property type="molecule type" value="Genomic_DNA"/>
</dbReference>
<reference evidence="1" key="1">
    <citation type="submission" date="2018-12" db="EMBL/GenBank/DDBJ databases">
        <authorList>
            <person name="Syme R.A."/>
            <person name="Farfan-Caceres L."/>
            <person name="Lichtenzveig J."/>
        </authorList>
    </citation>
    <scope>NUCLEOTIDE SEQUENCE</scope>
    <source>
        <strain evidence="1">Al4</strain>
    </source>
</reference>
<keyword evidence="2" id="KW-1185">Reference proteome</keyword>
<sequence>MLFTTLLLAGLASAAPAITSRQIPTEYTPWEITNVSGGNPSGRPGSGSNNTLSISIKEPNIVRLQRVPRGYAAFLPWETTCSWTWDRSSTSNFPLGVETLCSPVDGTLGNFTMTLTRGIGNSDFTVNIKETKEVTVFATRYVRVFDAEKTLKEELYKICGRSGVCSVQLVDGPVEVQQELTESIGSCKDVSIGGC</sequence>
<dbReference type="AlphaFoldDB" id="A0A8H7J589"/>
<proteinExistence type="predicted"/>
<reference evidence="1" key="2">
    <citation type="submission" date="2020-09" db="EMBL/GenBank/DDBJ databases">
        <title>Reference genome assembly for Australian Ascochyta lentis isolate Al4.</title>
        <authorList>
            <person name="Lee R.C."/>
            <person name="Farfan-Caceres L.M."/>
            <person name="Debler J.W."/>
            <person name="Williams A.H."/>
            <person name="Henares B.M."/>
        </authorList>
    </citation>
    <scope>NUCLEOTIDE SEQUENCE</scope>
    <source>
        <strain evidence="1">Al4</strain>
    </source>
</reference>
<accession>A0A8H7J589</accession>
<name>A0A8H7J589_9PLEO</name>
<evidence type="ECO:0000313" key="2">
    <source>
        <dbReference type="Proteomes" id="UP000651452"/>
    </source>
</evidence>
<organism evidence="1 2">
    <name type="scientific">Ascochyta lentis</name>
    <dbReference type="NCBI Taxonomy" id="205686"/>
    <lineage>
        <taxon>Eukaryota</taxon>
        <taxon>Fungi</taxon>
        <taxon>Dikarya</taxon>
        <taxon>Ascomycota</taxon>
        <taxon>Pezizomycotina</taxon>
        <taxon>Dothideomycetes</taxon>
        <taxon>Pleosporomycetidae</taxon>
        <taxon>Pleosporales</taxon>
        <taxon>Pleosporineae</taxon>
        <taxon>Didymellaceae</taxon>
        <taxon>Ascochyta</taxon>
    </lineage>
</organism>
<gene>
    <name evidence="1" type="ORF">EKO04_003694</name>
</gene>
<protein>
    <submittedName>
        <fullName evidence="1">Uncharacterized protein</fullName>
    </submittedName>
</protein>
<dbReference type="OrthoDB" id="5226619at2759"/>
<dbReference type="Proteomes" id="UP000651452">
    <property type="component" value="Unassembled WGS sequence"/>
</dbReference>
<evidence type="ECO:0000313" key="1">
    <source>
        <dbReference type="EMBL" id="KAF9698104.1"/>
    </source>
</evidence>